<accession>A0A161I8X2</accession>
<dbReference type="Proteomes" id="UP000076852">
    <property type="component" value="Plasmid pOLGA3"/>
</dbReference>
<protein>
    <submittedName>
        <fullName evidence="2">Uncharacterized protein</fullName>
    </submittedName>
</protein>
<keyword evidence="3" id="KW-1185">Reference proteome</keyword>
<feature type="transmembrane region" description="Helical" evidence="1">
    <location>
        <begin position="112"/>
        <end position="133"/>
    </location>
</feature>
<feature type="transmembrane region" description="Helical" evidence="1">
    <location>
        <begin position="12"/>
        <end position="39"/>
    </location>
</feature>
<sequence length="141" mass="15072">MTAKPNIYSFRLMTTCTWLLGLGVALIGGHFAAMIFSVATTKLLGLGPKPATKVPRIPPWLTGLVERIFFVILVATKVDGVPGAMIGWLAIKLAVNWQKLDPEKEESAQTRGLLALLTGAVSLTVAYIGGRILSGDIRLGK</sequence>
<dbReference type="KEGG" id="buz:AYM40_37805"/>
<geneLocation type="plasmid" evidence="3">
    <name>polga3</name>
</geneLocation>
<reference evidence="2 3" key="1">
    <citation type="journal article" date="2016" name="Gene">
        <title>PacBio SMRT assembly of a complex multi-replicon genome reveals chlorocatechol degradative operon in a region of genome plasticity.</title>
        <authorList>
            <person name="Ricker N."/>
            <person name="Shen S.Y."/>
            <person name="Goordial J."/>
            <person name="Jin S."/>
            <person name="Fulthorpe R.R."/>
        </authorList>
    </citation>
    <scope>NUCLEOTIDE SEQUENCE [LARGE SCALE GENOMIC DNA]</scope>
    <source>
        <strain evidence="2 3">OLGA172</strain>
        <plasmid evidence="3">polga3</plasmid>
    </source>
</reference>
<dbReference type="AlphaFoldDB" id="A0A161I8X2"/>
<proteinExistence type="predicted"/>
<organism evidence="2 3">
    <name type="scientific">Paraburkholderia phytofirmans OLGA172</name>
    <dbReference type="NCBI Taxonomy" id="1417228"/>
    <lineage>
        <taxon>Bacteria</taxon>
        <taxon>Pseudomonadati</taxon>
        <taxon>Pseudomonadota</taxon>
        <taxon>Betaproteobacteria</taxon>
        <taxon>Burkholderiales</taxon>
        <taxon>Burkholderiaceae</taxon>
        <taxon>Paraburkholderia</taxon>
    </lineage>
</organism>
<evidence type="ECO:0000256" key="1">
    <source>
        <dbReference type="SAM" id="Phobius"/>
    </source>
</evidence>
<keyword evidence="2" id="KW-0614">Plasmid</keyword>
<evidence type="ECO:0000313" key="2">
    <source>
        <dbReference type="EMBL" id="ANB78124.1"/>
    </source>
</evidence>
<keyword evidence="1" id="KW-1133">Transmembrane helix</keyword>
<evidence type="ECO:0000313" key="3">
    <source>
        <dbReference type="Proteomes" id="UP000076852"/>
    </source>
</evidence>
<gene>
    <name evidence="2" type="ORF">AYM40_37805</name>
</gene>
<name>A0A161I8X2_9BURK</name>
<keyword evidence="1" id="KW-0812">Transmembrane</keyword>
<dbReference type="EMBL" id="CP014582">
    <property type="protein sequence ID" value="ANB78124.1"/>
    <property type="molecule type" value="Genomic_DNA"/>
</dbReference>
<keyword evidence="1" id="KW-0472">Membrane</keyword>
<feature type="transmembrane region" description="Helical" evidence="1">
    <location>
        <begin position="68"/>
        <end position="91"/>
    </location>
</feature>